<dbReference type="InterPro" id="IPR050155">
    <property type="entry name" value="HAD-like_hydrolase_sf"/>
</dbReference>
<dbReference type="STRING" id="661478.OP10G_1836"/>
<dbReference type="SUPFAM" id="SSF56784">
    <property type="entry name" value="HAD-like"/>
    <property type="match status" value="1"/>
</dbReference>
<dbReference type="InterPro" id="IPR041492">
    <property type="entry name" value="HAD_2"/>
</dbReference>
<dbReference type="FunFam" id="3.40.50.1000:FF:000022">
    <property type="entry name" value="Phosphoglycolate phosphatase"/>
    <property type="match status" value="1"/>
</dbReference>
<dbReference type="KEGG" id="fgi:OP10G_1836"/>
<dbReference type="eggNOG" id="COG0546">
    <property type="taxonomic scope" value="Bacteria"/>
</dbReference>
<dbReference type="GO" id="GO:0005829">
    <property type="term" value="C:cytosol"/>
    <property type="evidence" value="ECO:0007669"/>
    <property type="project" value="TreeGrafter"/>
</dbReference>
<reference evidence="1 2" key="1">
    <citation type="journal article" date="2014" name="PLoS ONE">
        <title>The first complete genome sequence of the class fimbriimonadia in the phylum armatimonadetes.</title>
        <authorList>
            <person name="Hu Z.Y."/>
            <person name="Wang Y.Z."/>
            <person name="Im W.T."/>
            <person name="Wang S.Y."/>
            <person name="Zhao G.P."/>
            <person name="Zheng H.J."/>
            <person name="Quan Z.X."/>
        </authorList>
    </citation>
    <scope>NUCLEOTIDE SEQUENCE [LARGE SCALE GENOMIC DNA]</scope>
    <source>
        <strain evidence="1">Gsoil 348</strain>
    </source>
</reference>
<accession>A0A068NUB6</accession>
<dbReference type="OrthoDB" id="9792518at2"/>
<dbReference type="CDD" id="cd04302">
    <property type="entry name" value="HAD_5NT"/>
    <property type="match status" value="1"/>
</dbReference>
<dbReference type="InterPro" id="IPR036412">
    <property type="entry name" value="HAD-like_sf"/>
</dbReference>
<dbReference type="RefSeq" id="WP_025226208.1">
    <property type="nucleotide sequence ID" value="NZ_CP007139.1"/>
</dbReference>
<dbReference type="AlphaFoldDB" id="A0A068NUB6"/>
<evidence type="ECO:0000313" key="2">
    <source>
        <dbReference type="Proteomes" id="UP000027982"/>
    </source>
</evidence>
<dbReference type="Proteomes" id="UP000027982">
    <property type="component" value="Chromosome"/>
</dbReference>
<keyword evidence="1" id="KW-0378">Hydrolase</keyword>
<dbReference type="InterPro" id="IPR023198">
    <property type="entry name" value="PGP-like_dom2"/>
</dbReference>
<dbReference type="GO" id="GO:0016787">
    <property type="term" value="F:hydrolase activity"/>
    <property type="evidence" value="ECO:0007669"/>
    <property type="project" value="UniProtKB-KW"/>
</dbReference>
<sequence length="225" mass="23983">MTGESVLFDLDGTLTDPKPGITRCIVHALDRMGCAPVDPDALGWCIGPPLRGSFARLLETDNAASIAEAIAHYRERFSEVGLFENEVYAGIPEALTELREAGNRLYVATSKPEVFALRIVERFGLAHFFEGIVGSELDGTREAKAEVIAHLLATFGINTNDAVMVGDRMHDVIGAHQHGLPCVGVLFGYGESGELEAAGAWPLCDSPGAIPSAVASCRHRSAVIP</sequence>
<protein>
    <submittedName>
        <fullName evidence="1">HAD family hydrolase</fullName>
    </submittedName>
</protein>
<dbReference type="PANTHER" id="PTHR43434">
    <property type="entry name" value="PHOSPHOGLYCOLATE PHOSPHATASE"/>
    <property type="match status" value="1"/>
</dbReference>
<organism evidence="1 2">
    <name type="scientific">Fimbriimonas ginsengisoli Gsoil 348</name>
    <dbReference type="NCBI Taxonomy" id="661478"/>
    <lineage>
        <taxon>Bacteria</taxon>
        <taxon>Bacillati</taxon>
        <taxon>Armatimonadota</taxon>
        <taxon>Fimbriimonadia</taxon>
        <taxon>Fimbriimonadales</taxon>
        <taxon>Fimbriimonadaceae</taxon>
        <taxon>Fimbriimonas</taxon>
    </lineage>
</organism>
<proteinExistence type="predicted"/>
<evidence type="ECO:0000313" key="1">
    <source>
        <dbReference type="EMBL" id="AIE85204.1"/>
    </source>
</evidence>
<name>A0A068NUB6_FIMGI</name>
<dbReference type="PANTHER" id="PTHR43434:SF20">
    <property type="entry name" value="5'-NUCLEOTIDASE"/>
    <property type="match status" value="1"/>
</dbReference>
<dbReference type="GO" id="GO:0004713">
    <property type="term" value="F:protein tyrosine kinase activity"/>
    <property type="evidence" value="ECO:0007669"/>
    <property type="project" value="TreeGrafter"/>
</dbReference>
<keyword evidence="2" id="KW-1185">Reference proteome</keyword>
<dbReference type="EMBL" id="CP007139">
    <property type="protein sequence ID" value="AIE85204.1"/>
    <property type="molecule type" value="Genomic_DNA"/>
</dbReference>
<dbReference type="Gene3D" id="3.40.50.1000">
    <property type="entry name" value="HAD superfamily/HAD-like"/>
    <property type="match status" value="1"/>
</dbReference>
<dbReference type="Pfam" id="PF13419">
    <property type="entry name" value="HAD_2"/>
    <property type="match status" value="1"/>
</dbReference>
<dbReference type="Gene3D" id="1.10.150.240">
    <property type="entry name" value="Putative phosphatase, domain 2"/>
    <property type="match status" value="1"/>
</dbReference>
<gene>
    <name evidence="1" type="ORF">OP10G_1836</name>
</gene>
<dbReference type="InterPro" id="IPR023214">
    <property type="entry name" value="HAD_sf"/>
</dbReference>
<dbReference type="HOGENOM" id="CLU_045011_19_4_0"/>